<dbReference type="RefSeq" id="WP_378551108.1">
    <property type="nucleotide sequence ID" value="NZ_JBHSBA010000006.1"/>
</dbReference>
<dbReference type="Proteomes" id="UP001595767">
    <property type="component" value="Unassembled WGS sequence"/>
</dbReference>
<protein>
    <recommendedName>
        <fullName evidence="3">Sulfate permease family protein</fullName>
    </recommendedName>
</protein>
<name>A0ABV8L749_9NOCA</name>
<comment type="caution">
    <text evidence="1">The sequence shown here is derived from an EMBL/GenBank/DDBJ whole genome shotgun (WGS) entry which is preliminary data.</text>
</comment>
<evidence type="ECO:0000313" key="1">
    <source>
        <dbReference type="EMBL" id="MFC4126132.1"/>
    </source>
</evidence>
<dbReference type="EMBL" id="JBHSBA010000006">
    <property type="protein sequence ID" value="MFC4126132.1"/>
    <property type="molecule type" value="Genomic_DNA"/>
</dbReference>
<organism evidence="1 2">
    <name type="scientific">Nocardia rhizosphaerae</name>
    <dbReference type="NCBI Taxonomy" id="1691571"/>
    <lineage>
        <taxon>Bacteria</taxon>
        <taxon>Bacillati</taxon>
        <taxon>Actinomycetota</taxon>
        <taxon>Actinomycetes</taxon>
        <taxon>Mycobacteriales</taxon>
        <taxon>Nocardiaceae</taxon>
        <taxon>Nocardia</taxon>
    </lineage>
</organism>
<sequence>MVTALPHGLGAAVPLPIGVAIGLRWTLPRAVLGTPMAFGAGTMIAAVSEELSSPRSVRLRAGRARLNWPLNTRSAATFR</sequence>
<reference evidence="2" key="1">
    <citation type="journal article" date="2019" name="Int. J. Syst. Evol. Microbiol.">
        <title>The Global Catalogue of Microorganisms (GCM) 10K type strain sequencing project: providing services to taxonomists for standard genome sequencing and annotation.</title>
        <authorList>
            <consortium name="The Broad Institute Genomics Platform"/>
            <consortium name="The Broad Institute Genome Sequencing Center for Infectious Disease"/>
            <person name="Wu L."/>
            <person name="Ma J."/>
        </authorList>
    </citation>
    <scope>NUCLEOTIDE SEQUENCE [LARGE SCALE GENOMIC DNA]</scope>
    <source>
        <strain evidence="2">CGMCC 4.7204</strain>
    </source>
</reference>
<accession>A0ABV8L749</accession>
<evidence type="ECO:0008006" key="3">
    <source>
        <dbReference type="Google" id="ProtNLM"/>
    </source>
</evidence>
<proteinExistence type="predicted"/>
<evidence type="ECO:0000313" key="2">
    <source>
        <dbReference type="Proteomes" id="UP001595767"/>
    </source>
</evidence>
<gene>
    <name evidence="1" type="ORF">ACFOW8_14445</name>
</gene>
<keyword evidence="2" id="KW-1185">Reference proteome</keyword>